<protein>
    <recommendedName>
        <fullName evidence="4">Isoprenyl transferase</fullName>
        <ecNumber evidence="4">2.5.1.-</ecNumber>
    </recommendedName>
</protein>
<dbReference type="InterPro" id="IPR001441">
    <property type="entry name" value="UPP_synth-like"/>
</dbReference>
<keyword evidence="7" id="KW-1185">Reference proteome</keyword>
<dbReference type="Pfam" id="PF01255">
    <property type="entry name" value="Prenyltransf"/>
    <property type="match status" value="1"/>
</dbReference>
<dbReference type="Proteomes" id="UP001501638">
    <property type="component" value="Unassembled WGS sequence"/>
</dbReference>
<dbReference type="InterPro" id="IPR018520">
    <property type="entry name" value="UPP_synth-like_CS"/>
</dbReference>
<accession>A0ABP5WSK7</accession>
<keyword evidence="1 4" id="KW-0808">Transferase</keyword>
<dbReference type="PANTHER" id="PTHR10291:SF0">
    <property type="entry name" value="DEHYDRODOLICHYL DIPHOSPHATE SYNTHASE 2"/>
    <property type="match status" value="1"/>
</dbReference>
<sequence length="269" mass="30307">MITWKWPLPQGVPRPRLVPERAGQGNGERSRTPSPARPRHVALILDGNGRWAAARGLPRASGHEAGVRALFPVLDTLLEEGIEYVSLFVFSTENWNRPQEELRNLQRLARRTAHSFRRYADRGVRFRWLGAEDRLPGRLVEALRRAEAETRSNQSMTVAFCCNHGGRAEISQTAAALASAAVSGTLDPGAIDEQVFTRHLPHPEVPDIDMLIRTSGEHRISNFMLWRAAYAEIFFVDTLWPDFTGEELRHLIDDFGRRRRRFGAIAAGG</sequence>
<dbReference type="RefSeq" id="WP_344321218.1">
    <property type="nucleotide sequence ID" value="NZ_BAAASZ010000011.1"/>
</dbReference>
<feature type="binding site" evidence="4">
    <location>
        <begin position="47"/>
        <end position="50"/>
    </location>
    <ligand>
        <name>substrate</name>
    </ligand>
</feature>
<feature type="region of interest" description="Disordered" evidence="5">
    <location>
        <begin position="13"/>
        <end position="37"/>
    </location>
</feature>
<reference evidence="7" key="1">
    <citation type="journal article" date="2019" name="Int. J. Syst. Evol. Microbiol.">
        <title>The Global Catalogue of Microorganisms (GCM) 10K type strain sequencing project: providing services to taxonomists for standard genome sequencing and annotation.</title>
        <authorList>
            <consortium name="The Broad Institute Genomics Platform"/>
            <consortium name="The Broad Institute Genome Sequencing Center for Infectious Disease"/>
            <person name="Wu L."/>
            <person name="Ma J."/>
        </authorList>
    </citation>
    <scope>NUCLEOTIDE SEQUENCE [LARGE SCALE GENOMIC DNA]</scope>
    <source>
        <strain evidence="7">JCM 6305</strain>
    </source>
</reference>
<comment type="function">
    <text evidence="4">Catalyzes the condensation of isopentenyl diphosphate (IPP) with allylic pyrophosphates generating different type of terpenoids.</text>
</comment>
<keyword evidence="3 4" id="KW-0460">Magnesium</keyword>
<feature type="binding site" evidence="4">
    <location>
        <position position="95"/>
    </location>
    <ligand>
        <name>substrate</name>
    </ligand>
</feature>
<feature type="binding site" evidence="4">
    <location>
        <position position="46"/>
    </location>
    <ligand>
        <name>Mg(2+)</name>
        <dbReference type="ChEBI" id="CHEBI:18420"/>
    </ligand>
</feature>
<gene>
    <name evidence="6" type="ORF">GCM10010405_14040</name>
</gene>
<feature type="binding site" evidence="4">
    <location>
        <position position="97"/>
    </location>
    <ligand>
        <name>substrate</name>
    </ligand>
</feature>
<evidence type="ECO:0000256" key="5">
    <source>
        <dbReference type="SAM" id="MobiDB-lite"/>
    </source>
</evidence>
<feature type="binding site" evidence="4">
    <location>
        <position position="51"/>
    </location>
    <ligand>
        <name>substrate</name>
    </ligand>
</feature>
<dbReference type="EMBL" id="BAAASZ010000011">
    <property type="protein sequence ID" value="GAA2432283.1"/>
    <property type="molecule type" value="Genomic_DNA"/>
</dbReference>
<dbReference type="GO" id="GO:0016740">
    <property type="term" value="F:transferase activity"/>
    <property type="evidence" value="ECO:0007669"/>
    <property type="project" value="UniProtKB-KW"/>
</dbReference>
<feature type="binding site" evidence="4">
    <location>
        <position position="213"/>
    </location>
    <ligand>
        <name>substrate</name>
    </ligand>
</feature>
<evidence type="ECO:0000256" key="2">
    <source>
        <dbReference type="ARBA" id="ARBA00022723"/>
    </source>
</evidence>
<feature type="binding site" evidence="4">
    <location>
        <position position="59"/>
    </location>
    <ligand>
        <name>substrate</name>
    </ligand>
</feature>
<feature type="binding site" evidence="4">
    <location>
        <position position="63"/>
    </location>
    <ligand>
        <name>substrate</name>
    </ligand>
</feature>
<proteinExistence type="inferred from homology"/>
<comment type="subunit">
    <text evidence="4">Homodimer.</text>
</comment>
<evidence type="ECO:0000256" key="4">
    <source>
        <dbReference type="HAMAP-Rule" id="MF_01139"/>
    </source>
</evidence>
<name>A0ABP5WSK7_9ACTN</name>
<dbReference type="PANTHER" id="PTHR10291">
    <property type="entry name" value="DEHYDRODOLICHYL DIPHOSPHATE SYNTHASE FAMILY MEMBER"/>
    <property type="match status" value="1"/>
</dbReference>
<dbReference type="PROSITE" id="PS01066">
    <property type="entry name" value="UPP_SYNTHASE"/>
    <property type="match status" value="1"/>
</dbReference>
<comment type="similarity">
    <text evidence="4">Belongs to the UPP synthase family.</text>
</comment>
<feature type="active site" evidence="4">
    <location>
        <position position="46"/>
    </location>
</feature>
<dbReference type="HAMAP" id="MF_01139">
    <property type="entry name" value="ISPT"/>
    <property type="match status" value="1"/>
</dbReference>
<dbReference type="EC" id="2.5.1.-" evidence="4"/>
<comment type="caution">
    <text evidence="6">The sequence shown here is derived from an EMBL/GenBank/DDBJ whole genome shotgun (WGS) entry which is preliminary data.</text>
</comment>
<dbReference type="Gene3D" id="3.40.1180.10">
    <property type="entry name" value="Decaprenyl diphosphate synthase-like"/>
    <property type="match status" value="1"/>
</dbReference>
<dbReference type="NCBIfam" id="TIGR00055">
    <property type="entry name" value="uppS"/>
    <property type="match status" value="1"/>
</dbReference>
<feature type="binding site" evidence="4">
    <location>
        <begin position="91"/>
        <end position="93"/>
    </location>
    <ligand>
        <name>substrate</name>
    </ligand>
</feature>
<keyword evidence="2 4" id="KW-0479">Metal-binding</keyword>
<evidence type="ECO:0000256" key="3">
    <source>
        <dbReference type="ARBA" id="ARBA00022842"/>
    </source>
</evidence>
<evidence type="ECO:0000313" key="6">
    <source>
        <dbReference type="EMBL" id="GAA2432283.1"/>
    </source>
</evidence>
<dbReference type="InterPro" id="IPR036424">
    <property type="entry name" value="UPP_synth-like_sf"/>
</dbReference>
<dbReference type="SUPFAM" id="SSF64005">
    <property type="entry name" value="Undecaprenyl diphosphate synthase"/>
    <property type="match status" value="1"/>
</dbReference>
<organism evidence="6 7">
    <name type="scientific">Streptomyces macrosporus</name>
    <dbReference type="NCBI Taxonomy" id="44032"/>
    <lineage>
        <taxon>Bacteria</taxon>
        <taxon>Bacillati</taxon>
        <taxon>Actinomycetota</taxon>
        <taxon>Actinomycetes</taxon>
        <taxon>Kitasatosporales</taxon>
        <taxon>Streptomycetaceae</taxon>
        <taxon>Streptomyces</taxon>
    </lineage>
</organism>
<comment type="cofactor">
    <cofactor evidence="4">
        <name>Mg(2+)</name>
        <dbReference type="ChEBI" id="CHEBI:18420"/>
    </cofactor>
    <text evidence="4">Binds 2 magnesium ions per subunit.</text>
</comment>
<dbReference type="CDD" id="cd00475">
    <property type="entry name" value="Cis_IPPS"/>
    <property type="match status" value="1"/>
</dbReference>
<feature type="binding site" evidence="4">
    <location>
        <begin position="219"/>
        <end position="221"/>
    </location>
    <ligand>
        <name>substrate</name>
    </ligand>
</feature>
<evidence type="ECO:0000313" key="7">
    <source>
        <dbReference type="Proteomes" id="UP001501638"/>
    </source>
</evidence>
<feature type="binding site" evidence="4">
    <location>
        <position position="232"/>
    </location>
    <ligand>
        <name>Mg(2+)</name>
        <dbReference type="ChEBI" id="CHEBI:18420"/>
    </ligand>
</feature>
<feature type="active site" description="Proton acceptor" evidence="4">
    <location>
        <position position="94"/>
    </location>
</feature>
<evidence type="ECO:0000256" key="1">
    <source>
        <dbReference type="ARBA" id="ARBA00022679"/>
    </source>
</evidence>